<dbReference type="Pfam" id="PF00561">
    <property type="entry name" value="Abhydrolase_1"/>
    <property type="match status" value="1"/>
</dbReference>
<sequence length="347" mass="40203">MPTVLQAVFRTFSIVILSAFWSAFTVFSLFIEWWKHKDSTGRSFFTARNHQTPPKCLTEGPWTHGFLQLTNIRMHYVEAGDKKNPLMVLLHGFPEFWYSYRFQLKHFRHKYRVVALDMRGYNDTDKPVGIRNYDSDSVAADVAEAIEQLGGRTILVGHDWGALICWLLAMQRPELIADRMIIMNVPHPKAFMKTVRTKSTQLLKSWYMFMFQCPVLPEIRFSANDFAFLEYVFRTRPSGLVHQENLTDEDLEAYKHVFSKANAVTPPLNYYRAGMRVVGRRHFSAEPVKPKTLIIWGDQDAALDVEGAELSITLCRDARLERIPDASHWVQQDVPDKVNALIDEFIQ</sequence>
<reference evidence="5" key="1">
    <citation type="submission" date="2022-01" db="EMBL/GenBank/DDBJ databases">
        <title>Genome Sequence Resource for Two Populations of Ditylenchus destructor, the Migratory Endoparasitic Phytonematode.</title>
        <authorList>
            <person name="Zhang H."/>
            <person name="Lin R."/>
            <person name="Xie B."/>
        </authorList>
    </citation>
    <scope>NUCLEOTIDE SEQUENCE</scope>
    <source>
        <strain evidence="5">BazhouSP</strain>
    </source>
</reference>
<keyword evidence="1 5" id="KW-0378">Hydrolase</keyword>
<accession>A0AAD4NB17</accession>
<comment type="similarity">
    <text evidence="2">Belongs to the AB hydrolase superfamily. Epoxide hydrolase family.</text>
</comment>
<gene>
    <name evidence="5" type="ORF">DdX_06394</name>
</gene>
<dbReference type="Proteomes" id="UP001201812">
    <property type="component" value="Unassembled WGS sequence"/>
</dbReference>
<dbReference type="PANTHER" id="PTHR43329">
    <property type="entry name" value="EPOXIDE HYDROLASE"/>
    <property type="match status" value="1"/>
</dbReference>
<keyword evidence="3" id="KW-0812">Transmembrane</keyword>
<evidence type="ECO:0000313" key="5">
    <source>
        <dbReference type="EMBL" id="KAI1717985.1"/>
    </source>
</evidence>
<keyword evidence="3" id="KW-0472">Membrane</keyword>
<dbReference type="InterPro" id="IPR000639">
    <property type="entry name" value="Epox_hydrolase-like"/>
</dbReference>
<comment type="caution">
    <text evidence="5">The sequence shown here is derived from an EMBL/GenBank/DDBJ whole genome shotgun (WGS) entry which is preliminary data.</text>
</comment>
<feature type="domain" description="AB hydrolase-1" evidence="4">
    <location>
        <begin position="85"/>
        <end position="331"/>
    </location>
</feature>
<organism evidence="5 6">
    <name type="scientific">Ditylenchus destructor</name>
    <dbReference type="NCBI Taxonomy" id="166010"/>
    <lineage>
        <taxon>Eukaryota</taxon>
        <taxon>Metazoa</taxon>
        <taxon>Ecdysozoa</taxon>
        <taxon>Nematoda</taxon>
        <taxon>Chromadorea</taxon>
        <taxon>Rhabditida</taxon>
        <taxon>Tylenchina</taxon>
        <taxon>Tylenchomorpha</taxon>
        <taxon>Sphaerularioidea</taxon>
        <taxon>Anguinidae</taxon>
        <taxon>Anguininae</taxon>
        <taxon>Ditylenchus</taxon>
    </lineage>
</organism>
<evidence type="ECO:0000256" key="3">
    <source>
        <dbReference type="SAM" id="Phobius"/>
    </source>
</evidence>
<evidence type="ECO:0000313" key="6">
    <source>
        <dbReference type="Proteomes" id="UP001201812"/>
    </source>
</evidence>
<dbReference type="PRINTS" id="PR00111">
    <property type="entry name" value="ABHYDROLASE"/>
</dbReference>
<dbReference type="InterPro" id="IPR000073">
    <property type="entry name" value="AB_hydrolase_1"/>
</dbReference>
<evidence type="ECO:0000256" key="1">
    <source>
        <dbReference type="ARBA" id="ARBA00022801"/>
    </source>
</evidence>
<protein>
    <submittedName>
        <fullName evidence="5">Alpha/beta hydrolase fold domain-containing protein</fullName>
    </submittedName>
</protein>
<keyword evidence="3" id="KW-1133">Transmembrane helix</keyword>
<dbReference type="SUPFAM" id="SSF53474">
    <property type="entry name" value="alpha/beta-Hydrolases"/>
    <property type="match status" value="1"/>
</dbReference>
<name>A0AAD4NB17_9BILA</name>
<feature type="transmembrane region" description="Helical" evidence="3">
    <location>
        <begin position="12"/>
        <end position="34"/>
    </location>
</feature>
<dbReference type="GO" id="GO:0004301">
    <property type="term" value="F:epoxide hydrolase activity"/>
    <property type="evidence" value="ECO:0007669"/>
    <property type="project" value="UniProtKB-ARBA"/>
</dbReference>
<keyword evidence="6" id="KW-1185">Reference proteome</keyword>
<proteinExistence type="inferred from homology"/>
<dbReference type="InterPro" id="IPR029058">
    <property type="entry name" value="AB_hydrolase_fold"/>
</dbReference>
<dbReference type="EMBL" id="JAKKPZ010000008">
    <property type="protein sequence ID" value="KAI1717985.1"/>
    <property type="molecule type" value="Genomic_DNA"/>
</dbReference>
<dbReference type="Gene3D" id="3.40.50.1820">
    <property type="entry name" value="alpha/beta hydrolase"/>
    <property type="match status" value="1"/>
</dbReference>
<evidence type="ECO:0000259" key="4">
    <source>
        <dbReference type="Pfam" id="PF00561"/>
    </source>
</evidence>
<dbReference type="PRINTS" id="PR00412">
    <property type="entry name" value="EPOXHYDRLASE"/>
</dbReference>
<dbReference type="AlphaFoldDB" id="A0AAD4NB17"/>
<evidence type="ECO:0000256" key="2">
    <source>
        <dbReference type="ARBA" id="ARBA00038334"/>
    </source>
</evidence>